<organism evidence="2 3">
    <name type="scientific">Lagenidium giganteum</name>
    <dbReference type="NCBI Taxonomy" id="4803"/>
    <lineage>
        <taxon>Eukaryota</taxon>
        <taxon>Sar</taxon>
        <taxon>Stramenopiles</taxon>
        <taxon>Oomycota</taxon>
        <taxon>Peronosporomycetes</taxon>
        <taxon>Pythiales</taxon>
        <taxon>Pythiaceae</taxon>
    </lineage>
</organism>
<feature type="chain" id="PRO_5043337757" description="Lipid-binding serum glycoprotein N-terminal domain-containing protein" evidence="1">
    <location>
        <begin position="21"/>
        <end position="309"/>
    </location>
</feature>
<reference evidence="2" key="1">
    <citation type="submission" date="2022-11" db="EMBL/GenBank/DDBJ databases">
        <authorList>
            <person name="Morgan W.R."/>
            <person name="Tartar A."/>
        </authorList>
    </citation>
    <scope>NUCLEOTIDE SEQUENCE</scope>
    <source>
        <strain evidence="2">ARSEF 373</strain>
    </source>
</reference>
<evidence type="ECO:0000313" key="3">
    <source>
        <dbReference type="Proteomes" id="UP001146120"/>
    </source>
</evidence>
<name>A0AAV2YJ59_9STRA</name>
<protein>
    <recommendedName>
        <fullName evidence="4">Lipid-binding serum glycoprotein N-terminal domain-containing protein</fullName>
    </recommendedName>
</protein>
<dbReference type="EMBL" id="DAKRPA010000389">
    <property type="protein sequence ID" value="DAZ92744.1"/>
    <property type="molecule type" value="Genomic_DNA"/>
</dbReference>
<evidence type="ECO:0000256" key="1">
    <source>
        <dbReference type="SAM" id="SignalP"/>
    </source>
</evidence>
<reference evidence="2" key="2">
    <citation type="journal article" date="2023" name="Microbiol Resour">
        <title>Decontamination and Annotation of the Draft Genome Sequence of the Oomycete Lagenidium giganteum ARSEF 373.</title>
        <authorList>
            <person name="Morgan W.R."/>
            <person name="Tartar A."/>
        </authorList>
    </citation>
    <scope>NUCLEOTIDE SEQUENCE</scope>
    <source>
        <strain evidence="2">ARSEF 373</strain>
    </source>
</reference>
<feature type="signal peptide" evidence="1">
    <location>
        <begin position="1"/>
        <end position="20"/>
    </location>
</feature>
<gene>
    <name evidence="2" type="ORF">N0F65_003481</name>
</gene>
<accession>A0AAV2YJ59</accession>
<evidence type="ECO:0000313" key="2">
    <source>
        <dbReference type="EMBL" id="DAZ92744.1"/>
    </source>
</evidence>
<evidence type="ECO:0008006" key="4">
    <source>
        <dbReference type="Google" id="ProtNLM"/>
    </source>
</evidence>
<keyword evidence="3" id="KW-1185">Reference proteome</keyword>
<dbReference type="AlphaFoldDB" id="A0AAV2YJ59"/>
<comment type="caution">
    <text evidence="2">The sequence shown here is derived from an EMBL/GenBank/DDBJ whole genome shotgun (WGS) entry which is preliminary data.</text>
</comment>
<proteinExistence type="predicted"/>
<sequence>MAKLFTLVIAVAAVFAAASAEDVKPNCSPVNLQDSTAIKGFNGLIQTIRSFPSLLQSRIPDPLSVTNKTLDMVKFNPYGSLNLEVTPTIQSLAVTGLSSVAIEDIKPNTPNTLSAGINFGKEVSAKATLRLLVAETNRKWYTICWTNLFKPIDCPPLFIEVDMELGIVAPKFHTDVQFDMLECTENPEKTCNKFDLGVEVLTPATGLPATADKVAIGVQHFVKRIKAVVVNGVSFEFDSVSAIGFHFHSSGAFVTEMGQKLFSFTKNEINKKAGFYNFIVNNFHKHVTTLANQLITERLAPQFGATCRN</sequence>
<keyword evidence="1" id="KW-0732">Signal</keyword>
<dbReference type="Proteomes" id="UP001146120">
    <property type="component" value="Unassembled WGS sequence"/>
</dbReference>